<sequence length="604" mass="64480">MSSLPLPESQLSTKTGNEPDAPLVTDQSTRLPLRKVLTIFGVLQLVLFLSFMDQTSVSTVLPKISEDLGSADRIGWVGTAFLIATCSSQMILARFSDIFGRKFMLMAVICIFIAGNILCGFAQNAIWLFAARGLSGMGAGGLNSLAMIIVSDVVSLKERGRFQGLIAIAVGLGNGLGPLVGGGLSTISWRWAFWISPPFLFVSLFPIWFFLPQKPMAGGALAKIRQIDFLGSALSMAGAILLLVPLSGGGTIYAWNSALVISMLAVSIVLIGFFLAVQYGFAKMPILPLRIFRYRTVALVFASALCQGWVHYGQIFYLPMYFQEILGYSTTMSGVLLLPMVVIQPFTSTLCGQITTRTGYVVPQLRAGCSIWLVGVGMMYRLGKESGLGYLIPTLLIAGVGVGMTMQSTLVTAQAGAPASDRAVVTGARNTARSLGGAIGLSVCGNIRNMAVKSYLISIPGITSATASQIVTSGVSAVNDTDSTLRGEATRAVMSGLHNVFLSFIPVTALAMLFTYFIKAGSLLAGEISANAVFARTSVFTKRNLMRFKKKFKLLAGSLPTKRKKTVGSIQTKALSTRSSLLLLITYLQGYCAHYISSPASKRT</sequence>
<accession>A0A0D7BC76</accession>
<evidence type="ECO:0000256" key="3">
    <source>
        <dbReference type="ARBA" id="ARBA00022989"/>
    </source>
</evidence>
<gene>
    <name evidence="8" type="ORF">CYLTODRAFT_395873</name>
</gene>
<protein>
    <submittedName>
        <fullName evidence="8">MFS general substrate transporter</fullName>
    </submittedName>
</protein>
<feature type="transmembrane region" description="Helical" evidence="6">
    <location>
        <begin position="294"/>
        <end position="313"/>
    </location>
</feature>
<evidence type="ECO:0000256" key="4">
    <source>
        <dbReference type="ARBA" id="ARBA00023136"/>
    </source>
</evidence>
<keyword evidence="3 6" id="KW-1133">Transmembrane helix</keyword>
<evidence type="ECO:0000256" key="2">
    <source>
        <dbReference type="ARBA" id="ARBA00022692"/>
    </source>
</evidence>
<dbReference type="STRING" id="1314674.A0A0D7BC76"/>
<proteinExistence type="predicted"/>
<dbReference type="InterPro" id="IPR005829">
    <property type="entry name" value="Sugar_transporter_CS"/>
</dbReference>
<keyword evidence="9" id="KW-1185">Reference proteome</keyword>
<feature type="transmembrane region" description="Helical" evidence="6">
    <location>
        <begin position="388"/>
        <end position="406"/>
    </location>
</feature>
<dbReference type="Gene3D" id="1.20.1250.20">
    <property type="entry name" value="MFS general substrate transporter like domains"/>
    <property type="match status" value="1"/>
</dbReference>
<feature type="transmembrane region" description="Helical" evidence="6">
    <location>
        <begin position="232"/>
        <end position="255"/>
    </location>
</feature>
<keyword evidence="4 6" id="KW-0472">Membrane</keyword>
<dbReference type="Gene3D" id="1.20.1720.10">
    <property type="entry name" value="Multidrug resistance protein D"/>
    <property type="match status" value="1"/>
</dbReference>
<dbReference type="OrthoDB" id="10021397at2759"/>
<dbReference type="AlphaFoldDB" id="A0A0D7BC76"/>
<comment type="subcellular location">
    <subcellularLocation>
        <location evidence="1">Membrane</location>
        <topology evidence="1">Multi-pass membrane protein</topology>
    </subcellularLocation>
</comment>
<evidence type="ECO:0000256" key="6">
    <source>
        <dbReference type="SAM" id="Phobius"/>
    </source>
</evidence>
<dbReference type="InterPro" id="IPR020846">
    <property type="entry name" value="MFS_dom"/>
</dbReference>
<feature type="domain" description="Major facilitator superfamily (MFS) profile" evidence="7">
    <location>
        <begin position="39"/>
        <end position="523"/>
    </location>
</feature>
<feature type="transmembrane region" description="Helical" evidence="6">
    <location>
        <begin position="261"/>
        <end position="282"/>
    </location>
</feature>
<dbReference type="PROSITE" id="PS50850">
    <property type="entry name" value="MFS"/>
    <property type="match status" value="1"/>
</dbReference>
<feature type="transmembrane region" description="Helical" evidence="6">
    <location>
        <begin position="524"/>
        <end position="541"/>
    </location>
</feature>
<feature type="transmembrane region" description="Helical" evidence="6">
    <location>
        <begin position="136"/>
        <end position="154"/>
    </location>
</feature>
<evidence type="ECO:0000259" key="7">
    <source>
        <dbReference type="PROSITE" id="PS50850"/>
    </source>
</evidence>
<feature type="transmembrane region" description="Helical" evidence="6">
    <location>
        <begin position="500"/>
        <end position="518"/>
    </location>
</feature>
<dbReference type="Pfam" id="PF07690">
    <property type="entry name" value="MFS_1"/>
    <property type="match status" value="1"/>
</dbReference>
<dbReference type="GO" id="GO:0022857">
    <property type="term" value="F:transmembrane transporter activity"/>
    <property type="evidence" value="ECO:0007669"/>
    <property type="project" value="InterPro"/>
</dbReference>
<dbReference type="PANTHER" id="PTHR23501:SF78">
    <property type="entry name" value="MAJOR FACILITATOR SUPERFAMILY (MFS) PROFILE DOMAIN-CONTAINING PROTEIN-RELATED"/>
    <property type="match status" value="1"/>
</dbReference>
<feature type="transmembrane region" description="Helical" evidence="6">
    <location>
        <begin position="74"/>
        <end position="93"/>
    </location>
</feature>
<evidence type="ECO:0000256" key="1">
    <source>
        <dbReference type="ARBA" id="ARBA00004141"/>
    </source>
</evidence>
<name>A0A0D7BC76_9AGAR</name>
<dbReference type="PRINTS" id="PR01036">
    <property type="entry name" value="TCRTETB"/>
</dbReference>
<dbReference type="PANTHER" id="PTHR23501">
    <property type="entry name" value="MAJOR FACILITATOR SUPERFAMILY"/>
    <property type="match status" value="1"/>
</dbReference>
<feature type="region of interest" description="Disordered" evidence="5">
    <location>
        <begin position="1"/>
        <end position="25"/>
    </location>
</feature>
<dbReference type="EMBL" id="KN880509">
    <property type="protein sequence ID" value="KIY68147.1"/>
    <property type="molecule type" value="Genomic_DNA"/>
</dbReference>
<evidence type="ECO:0000256" key="5">
    <source>
        <dbReference type="SAM" id="MobiDB-lite"/>
    </source>
</evidence>
<feature type="transmembrane region" description="Helical" evidence="6">
    <location>
        <begin position="36"/>
        <end position="54"/>
    </location>
</feature>
<dbReference type="InterPro" id="IPR036259">
    <property type="entry name" value="MFS_trans_sf"/>
</dbReference>
<dbReference type="SUPFAM" id="SSF103473">
    <property type="entry name" value="MFS general substrate transporter"/>
    <property type="match status" value="1"/>
</dbReference>
<dbReference type="Proteomes" id="UP000054007">
    <property type="component" value="Unassembled WGS sequence"/>
</dbReference>
<keyword evidence="2 6" id="KW-0812">Transmembrane</keyword>
<feature type="transmembrane region" description="Helical" evidence="6">
    <location>
        <begin position="105"/>
        <end position="130"/>
    </location>
</feature>
<dbReference type="InterPro" id="IPR011701">
    <property type="entry name" value="MFS"/>
</dbReference>
<dbReference type="PROSITE" id="PS00216">
    <property type="entry name" value="SUGAR_TRANSPORT_1"/>
    <property type="match status" value="1"/>
</dbReference>
<dbReference type="GO" id="GO:0005886">
    <property type="term" value="C:plasma membrane"/>
    <property type="evidence" value="ECO:0007669"/>
    <property type="project" value="TreeGrafter"/>
</dbReference>
<feature type="compositionally biased region" description="Polar residues" evidence="5">
    <location>
        <begin position="1"/>
        <end position="16"/>
    </location>
</feature>
<organism evidence="8 9">
    <name type="scientific">Cylindrobasidium torrendii FP15055 ss-10</name>
    <dbReference type="NCBI Taxonomy" id="1314674"/>
    <lineage>
        <taxon>Eukaryota</taxon>
        <taxon>Fungi</taxon>
        <taxon>Dikarya</taxon>
        <taxon>Basidiomycota</taxon>
        <taxon>Agaricomycotina</taxon>
        <taxon>Agaricomycetes</taxon>
        <taxon>Agaricomycetidae</taxon>
        <taxon>Agaricales</taxon>
        <taxon>Marasmiineae</taxon>
        <taxon>Physalacriaceae</taxon>
        <taxon>Cylindrobasidium</taxon>
    </lineage>
</organism>
<feature type="transmembrane region" description="Helical" evidence="6">
    <location>
        <begin position="191"/>
        <end position="211"/>
    </location>
</feature>
<evidence type="ECO:0000313" key="8">
    <source>
        <dbReference type="EMBL" id="KIY68147.1"/>
    </source>
</evidence>
<feature type="transmembrane region" description="Helical" evidence="6">
    <location>
        <begin position="325"/>
        <end position="343"/>
    </location>
</feature>
<evidence type="ECO:0000313" key="9">
    <source>
        <dbReference type="Proteomes" id="UP000054007"/>
    </source>
</evidence>
<reference evidence="8 9" key="1">
    <citation type="journal article" date="2015" name="Fungal Genet. Biol.">
        <title>Evolution of novel wood decay mechanisms in Agaricales revealed by the genome sequences of Fistulina hepatica and Cylindrobasidium torrendii.</title>
        <authorList>
            <person name="Floudas D."/>
            <person name="Held B.W."/>
            <person name="Riley R."/>
            <person name="Nagy L.G."/>
            <person name="Koehler G."/>
            <person name="Ransdell A.S."/>
            <person name="Younus H."/>
            <person name="Chow J."/>
            <person name="Chiniquy J."/>
            <person name="Lipzen A."/>
            <person name="Tritt A."/>
            <person name="Sun H."/>
            <person name="Haridas S."/>
            <person name="LaButti K."/>
            <person name="Ohm R.A."/>
            <person name="Kues U."/>
            <person name="Blanchette R.A."/>
            <person name="Grigoriev I.V."/>
            <person name="Minto R.E."/>
            <person name="Hibbett D.S."/>
        </authorList>
    </citation>
    <scope>NUCLEOTIDE SEQUENCE [LARGE SCALE GENOMIC DNA]</scope>
    <source>
        <strain evidence="8 9">FP15055 ss-10</strain>
    </source>
</reference>
<feature type="transmembrane region" description="Helical" evidence="6">
    <location>
        <begin position="166"/>
        <end position="185"/>
    </location>
</feature>